<protein>
    <submittedName>
        <fullName evidence="2">Uncharacterized protein</fullName>
    </submittedName>
</protein>
<dbReference type="Proteomes" id="UP000553776">
    <property type="component" value="Unassembled WGS sequence"/>
</dbReference>
<keyword evidence="1" id="KW-1133">Transmembrane helix</keyword>
<feature type="transmembrane region" description="Helical" evidence="1">
    <location>
        <begin position="31"/>
        <end position="51"/>
    </location>
</feature>
<keyword evidence="3" id="KW-1185">Reference proteome</keyword>
<reference evidence="2 3" key="1">
    <citation type="submission" date="2020-08" db="EMBL/GenBank/DDBJ databases">
        <title>Cohnella phylogeny.</title>
        <authorList>
            <person name="Dunlap C."/>
        </authorList>
    </citation>
    <scope>NUCLEOTIDE SEQUENCE [LARGE SCALE GENOMIC DNA]</scope>
    <source>
        <strain evidence="2 3">DSM 25239</strain>
    </source>
</reference>
<evidence type="ECO:0000256" key="1">
    <source>
        <dbReference type="SAM" id="Phobius"/>
    </source>
</evidence>
<name>A0A841U6A8_9BACL</name>
<gene>
    <name evidence="2" type="ORF">H7B90_24685</name>
</gene>
<organism evidence="2 3">
    <name type="scientific">Cohnella xylanilytica</name>
    <dbReference type="NCBI Taxonomy" id="557555"/>
    <lineage>
        <taxon>Bacteria</taxon>
        <taxon>Bacillati</taxon>
        <taxon>Bacillota</taxon>
        <taxon>Bacilli</taxon>
        <taxon>Bacillales</taxon>
        <taxon>Paenibacillaceae</taxon>
        <taxon>Cohnella</taxon>
    </lineage>
</organism>
<evidence type="ECO:0000313" key="3">
    <source>
        <dbReference type="Proteomes" id="UP000553776"/>
    </source>
</evidence>
<keyword evidence="1" id="KW-0472">Membrane</keyword>
<comment type="caution">
    <text evidence="2">The sequence shown here is derived from an EMBL/GenBank/DDBJ whole genome shotgun (WGS) entry which is preliminary data.</text>
</comment>
<dbReference type="AlphaFoldDB" id="A0A841U6A8"/>
<evidence type="ECO:0000313" key="2">
    <source>
        <dbReference type="EMBL" id="MBB6694598.1"/>
    </source>
</evidence>
<keyword evidence="1" id="KW-0812">Transmembrane</keyword>
<dbReference type="RefSeq" id="WP_185138557.1">
    <property type="nucleotide sequence ID" value="NZ_BORM01000004.1"/>
</dbReference>
<accession>A0A841U6A8</accession>
<dbReference type="EMBL" id="JACJVR010000097">
    <property type="protein sequence ID" value="MBB6694598.1"/>
    <property type="molecule type" value="Genomic_DNA"/>
</dbReference>
<proteinExistence type="predicted"/>
<sequence length="74" mass="8167">MLILLAIGFALIASYQAALHRRGRTSGRDRAVAYVLSGLTFVYGLVCRFAPGWANPFVPIRFVFEPVQRLIAGN</sequence>